<sequence>MVDYILVVDDRSSIRRLLVEVLTYAGYESKQVGSGDECLNYAMSDNKPALILLDNNMPGICGLDVLQLLKKDGSAKSIPVIMVSGENIEEQAKKQGAQSVLMKPFDIYDLIDRVQTVIK</sequence>
<dbReference type="InterPro" id="IPR011006">
    <property type="entry name" value="CheY-like_superfamily"/>
</dbReference>
<dbReference type="AlphaFoldDB" id="A0A4Z0R8C5"/>
<evidence type="ECO:0000256" key="2">
    <source>
        <dbReference type="ARBA" id="ARBA00022553"/>
    </source>
</evidence>
<comment type="caution">
    <text evidence="6">The sequence shown here is derived from an EMBL/GenBank/DDBJ whole genome shotgun (WGS) entry which is preliminary data.</text>
</comment>
<dbReference type="InterPro" id="IPR001789">
    <property type="entry name" value="Sig_transdc_resp-reg_receiver"/>
</dbReference>
<dbReference type="OrthoDB" id="9808843at2"/>
<dbReference type="PANTHER" id="PTHR44591:SF3">
    <property type="entry name" value="RESPONSE REGULATORY DOMAIN-CONTAINING PROTEIN"/>
    <property type="match status" value="1"/>
</dbReference>
<comment type="function">
    <text evidence="3">May play the central regulatory role in sporulation. It may be an element of the effector pathway responsible for the activation of sporulation genes in response to nutritional stress. Spo0A may act in concert with spo0H (a sigma factor) to control the expression of some genes that are critical to the sporulation process.</text>
</comment>
<evidence type="ECO:0000259" key="5">
    <source>
        <dbReference type="PROSITE" id="PS50110"/>
    </source>
</evidence>
<dbReference type="Gene3D" id="3.40.50.2300">
    <property type="match status" value="1"/>
</dbReference>
<feature type="modified residue" description="4-aspartylphosphate" evidence="4">
    <location>
        <position position="54"/>
    </location>
</feature>
<evidence type="ECO:0000256" key="4">
    <source>
        <dbReference type="PROSITE-ProRule" id="PRU00169"/>
    </source>
</evidence>
<evidence type="ECO:0000313" key="6">
    <source>
        <dbReference type="EMBL" id="TGE38287.1"/>
    </source>
</evidence>
<proteinExistence type="predicted"/>
<dbReference type="EMBL" id="SPQQ01000003">
    <property type="protein sequence ID" value="TGE38287.1"/>
    <property type="molecule type" value="Genomic_DNA"/>
</dbReference>
<dbReference type="CDD" id="cd00156">
    <property type="entry name" value="REC"/>
    <property type="match status" value="1"/>
</dbReference>
<dbReference type="SMART" id="SM00448">
    <property type="entry name" value="REC"/>
    <property type="match status" value="1"/>
</dbReference>
<evidence type="ECO:0000256" key="3">
    <source>
        <dbReference type="ARBA" id="ARBA00024867"/>
    </source>
</evidence>
<organism evidence="6 7">
    <name type="scientific">Desulfosporosinus fructosivorans</name>
    <dbReference type="NCBI Taxonomy" id="2018669"/>
    <lineage>
        <taxon>Bacteria</taxon>
        <taxon>Bacillati</taxon>
        <taxon>Bacillota</taxon>
        <taxon>Clostridia</taxon>
        <taxon>Eubacteriales</taxon>
        <taxon>Desulfitobacteriaceae</taxon>
        <taxon>Desulfosporosinus</taxon>
    </lineage>
</organism>
<dbReference type="SUPFAM" id="SSF52172">
    <property type="entry name" value="CheY-like"/>
    <property type="match status" value="1"/>
</dbReference>
<name>A0A4Z0R8C5_9FIRM</name>
<protein>
    <recommendedName>
        <fullName evidence="1">Stage 0 sporulation protein A homolog</fullName>
    </recommendedName>
</protein>
<dbReference type="Pfam" id="PF00072">
    <property type="entry name" value="Response_reg"/>
    <property type="match status" value="1"/>
</dbReference>
<dbReference type="GO" id="GO:0000160">
    <property type="term" value="P:phosphorelay signal transduction system"/>
    <property type="evidence" value="ECO:0007669"/>
    <property type="project" value="InterPro"/>
</dbReference>
<evidence type="ECO:0000256" key="1">
    <source>
        <dbReference type="ARBA" id="ARBA00018672"/>
    </source>
</evidence>
<reference evidence="6 7" key="1">
    <citation type="submission" date="2019-03" db="EMBL/GenBank/DDBJ databases">
        <title>Draft Genome Sequence of Desulfosporosinus fructosivorans Strain 63.6F, Isolated from Marine Sediment in the Baltic Sea.</title>
        <authorList>
            <person name="Hausmann B."/>
            <person name="Vandieken V."/>
            <person name="Pjevac P."/>
            <person name="Schreck K."/>
            <person name="Herbold C.W."/>
            <person name="Loy A."/>
        </authorList>
    </citation>
    <scope>NUCLEOTIDE SEQUENCE [LARGE SCALE GENOMIC DNA]</scope>
    <source>
        <strain evidence="6 7">63.6F</strain>
    </source>
</reference>
<dbReference type="Proteomes" id="UP000298460">
    <property type="component" value="Unassembled WGS sequence"/>
</dbReference>
<keyword evidence="2 4" id="KW-0597">Phosphoprotein</keyword>
<dbReference type="RefSeq" id="WP_135546262.1">
    <property type="nucleotide sequence ID" value="NZ_SPQQ01000003.1"/>
</dbReference>
<dbReference type="InterPro" id="IPR050595">
    <property type="entry name" value="Bact_response_regulator"/>
</dbReference>
<dbReference type="PANTHER" id="PTHR44591">
    <property type="entry name" value="STRESS RESPONSE REGULATOR PROTEIN 1"/>
    <property type="match status" value="1"/>
</dbReference>
<accession>A0A4Z0R8C5</accession>
<dbReference type="PROSITE" id="PS50110">
    <property type="entry name" value="RESPONSE_REGULATORY"/>
    <property type="match status" value="1"/>
</dbReference>
<keyword evidence="7" id="KW-1185">Reference proteome</keyword>
<feature type="domain" description="Response regulatory" evidence="5">
    <location>
        <begin position="4"/>
        <end position="118"/>
    </location>
</feature>
<evidence type="ECO:0000313" key="7">
    <source>
        <dbReference type="Proteomes" id="UP000298460"/>
    </source>
</evidence>
<gene>
    <name evidence="6" type="ORF">E4K67_09995</name>
</gene>